<dbReference type="Pfam" id="PF00620">
    <property type="entry name" value="RhoGAP"/>
    <property type="match status" value="1"/>
</dbReference>
<feature type="region of interest" description="Disordered" evidence="4">
    <location>
        <begin position="386"/>
        <end position="457"/>
    </location>
</feature>
<dbReference type="GO" id="GO:0005096">
    <property type="term" value="F:GTPase activator activity"/>
    <property type="evidence" value="ECO:0007669"/>
    <property type="project" value="UniProtKB-KW"/>
</dbReference>
<dbReference type="PROSITE" id="PS50238">
    <property type="entry name" value="RHOGAP"/>
    <property type="match status" value="1"/>
</dbReference>
<dbReference type="Gene3D" id="1.10.555.10">
    <property type="entry name" value="Rho GTPase activation protein"/>
    <property type="match status" value="1"/>
</dbReference>
<evidence type="ECO:0000259" key="5">
    <source>
        <dbReference type="PROSITE" id="PS50238"/>
    </source>
</evidence>
<evidence type="ECO:0000256" key="2">
    <source>
        <dbReference type="PROSITE-ProRule" id="PRU01077"/>
    </source>
</evidence>
<name>A0A8H3D834_9AGAM</name>
<dbReference type="GO" id="GO:0007165">
    <property type="term" value="P:signal transduction"/>
    <property type="evidence" value="ECO:0007669"/>
    <property type="project" value="InterPro"/>
</dbReference>
<evidence type="ECO:0000256" key="1">
    <source>
        <dbReference type="ARBA" id="ARBA00022468"/>
    </source>
</evidence>
<proteinExistence type="predicted"/>
<dbReference type="SUPFAM" id="SSF48350">
    <property type="entry name" value="GTPase activation domain, GAP"/>
    <property type="match status" value="1"/>
</dbReference>
<feature type="domain" description="Rho-GAP" evidence="5">
    <location>
        <begin position="470"/>
        <end position="685"/>
    </location>
</feature>
<feature type="non-terminal residue" evidence="7">
    <location>
        <position position="1"/>
    </location>
</feature>
<dbReference type="SUPFAM" id="SSF103657">
    <property type="entry name" value="BAR/IMD domain-like"/>
    <property type="match status" value="1"/>
</dbReference>
<keyword evidence="2 3" id="KW-0175">Coiled coil</keyword>
<evidence type="ECO:0000259" key="6">
    <source>
        <dbReference type="PROSITE" id="PS51741"/>
    </source>
</evidence>
<evidence type="ECO:0000256" key="3">
    <source>
        <dbReference type="SAM" id="Coils"/>
    </source>
</evidence>
<dbReference type="EMBL" id="CAJMWT010006012">
    <property type="protein sequence ID" value="CAE6511906.1"/>
    <property type="molecule type" value="Genomic_DNA"/>
</dbReference>
<accession>A0A8H3D834</accession>
<comment type="caution">
    <text evidence="7">The sequence shown here is derived from an EMBL/GenBank/DDBJ whole genome shotgun (WGS) entry which is preliminary data.</text>
</comment>
<feature type="compositionally biased region" description="Low complexity" evidence="4">
    <location>
        <begin position="413"/>
        <end position="436"/>
    </location>
</feature>
<feature type="compositionally biased region" description="Pro residues" evidence="4">
    <location>
        <begin position="32"/>
        <end position="43"/>
    </location>
</feature>
<protein>
    <submittedName>
        <fullName evidence="7">Uncharacterized protein</fullName>
    </submittedName>
</protein>
<evidence type="ECO:0000313" key="8">
    <source>
        <dbReference type="Proteomes" id="UP000663843"/>
    </source>
</evidence>
<feature type="coiled-coil region" evidence="3">
    <location>
        <begin position="160"/>
        <end position="226"/>
    </location>
</feature>
<reference evidence="7" key="1">
    <citation type="submission" date="2021-01" db="EMBL/GenBank/DDBJ databases">
        <authorList>
            <person name="Kaushik A."/>
        </authorList>
    </citation>
    <scope>NUCLEOTIDE SEQUENCE</scope>
    <source>
        <strain evidence="7">AG2-2IIIB</strain>
    </source>
</reference>
<dbReference type="InterPro" id="IPR031160">
    <property type="entry name" value="F_BAR_dom"/>
</dbReference>
<dbReference type="Pfam" id="PF00611">
    <property type="entry name" value="FCH"/>
    <property type="match status" value="1"/>
</dbReference>
<dbReference type="InterPro" id="IPR027267">
    <property type="entry name" value="AH/BAR_dom_sf"/>
</dbReference>
<feature type="compositionally biased region" description="Basic and acidic residues" evidence="4">
    <location>
        <begin position="735"/>
        <end position="760"/>
    </location>
</feature>
<dbReference type="PANTHER" id="PTHR23176:SF134">
    <property type="entry name" value="RHO-TYPE GTPASE-ACTIVATING PROTEIN"/>
    <property type="match status" value="1"/>
</dbReference>
<feature type="domain" description="F-BAR" evidence="6">
    <location>
        <begin position="69"/>
        <end position="373"/>
    </location>
</feature>
<dbReference type="InterPro" id="IPR050729">
    <property type="entry name" value="Rho-GAP"/>
</dbReference>
<feature type="region of interest" description="Disordered" evidence="4">
    <location>
        <begin position="13"/>
        <end position="50"/>
    </location>
</feature>
<dbReference type="PROSITE" id="PS51741">
    <property type="entry name" value="F_BAR"/>
    <property type="match status" value="1"/>
</dbReference>
<dbReference type="PANTHER" id="PTHR23176">
    <property type="entry name" value="RHO/RAC/CDC GTPASE-ACTIVATING PROTEIN"/>
    <property type="match status" value="1"/>
</dbReference>
<dbReference type="Gene3D" id="1.20.1270.60">
    <property type="entry name" value="Arfaptin homology (AH) domain/BAR domain"/>
    <property type="match status" value="1"/>
</dbReference>
<dbReference type="InterPro" id="IPR001060">
    <property type="entry name" value="FCH_dom"/>
</dbReference>
<dbReference type="SMART" id="SM00055">
    <property type="entry name" value="FCH"/>
    <property type="match status" value="1"/>
</dbReference>
<dbReference type="GO" id="GO:0005737">
    <property type="term" value="C:cytoplasm"/>
    <property type="evidence" value="ECO:0007669"/>
    <property type="project" value="TreeGrafter"/>
</dbReference>
<evidence type="ECO:0000256" key="4">
    <source>
        <dbReference type="SAM" id="MobiDB-lite"/>
    </source>
</evidence>
<evidence type="ECO:0000313" key="7">
    <source>
        <dbReference type="EMBL" id="CAE6511906.1"/>
    </source>
</evidence>
<dbReference type="Proteomes" id="UP000663843">
    <property type="component" value="Unassembled WGS sequence"/>
</dbReference>
<dbReference type="AlphaFoldDB" id="A0A8H3D834"/>
<dbReference type="InterPro" id="IPR000198">
    <property type="entry name" value="RhoGAP_dom"/>
</dbReference>
<gene>
    <name evidence="7" type="ORF">RDB_LOCUS153891</name>
</gene>
<dbReference type="SMART" id="SM00324">
    <property type="entry name" value="RhoGAP"/>
    <property type="match status" value="1"/>
</dbReference>
<sequence>GWRLPVSLLSLSTTMPEPQPQYPPRTMSLPKATPPGSPVPRSPSPTDWGDDIPVVSIAAGSLGDDIVPTGFDEAVLRNLCELDCGVPLLLDRIKQSMVSCREASIFFRKRAALEDEFGRGMYKLARTTSEVYAMNDGKAGSFVSAWSSTMKIHELMGESRIRLAQRLAEMSDELASLAKEVEKNRKSAKDLGTRYERALQDAEAAMEKAKARVSAVTEELERVLVAKEGETMKDAGLRGADGRVIGTGGAGKGALGKAVAKGGALLKGKPASLQKQEEDIRARLSMASDGYRQSMLETQKIRQEYFNFQLPRILRSLKECADEIDLGTQYHLSRYAFLLESTILSDGATLCPMSIEDGPGIKLTIESIDNRTDFKVYMQNYAVAHGAPKGPRREGPAEDGFLPPLPTLDTVQSHVSSSTSGHPSSSTSSVPSSTPTYPHAQAYGPTQIFPPPASHQTPVSAPVYSPSFGIPLAHLVVRDGTEQPKVLTKCAEAIEKHGLDSVGIYRLSGTTSRVRELRSVLDKDIENVDLDSKEWTTDINNITSVLKMWFRELPEPLLTWELYSHFVEAAQLELGNYRYALGKLSINLLPVEIEGERLRSIRLHEHVNALPDANYSTLKYLMGHLYRISEREHVNQMSRSNLAIVFGPTLLGARREDGELGASVQDTSWQCKAIETILDNPKPMSTRRSGDRPEEEGYWDAIGEEEEGPHLFWVPAHLHPEIAPSEFRAFLKEHARAASDEGHEGSSEGSEESHSNDDKPLPFPGPARALSTTGVTRKKSMLSRQYRGNDTDEDEPQPVRRSRSSIYGGPQLTINDLQKIDELAQDADPAKLRAVLRRSLSLNVAPSCE</sequence>
<organism evidence="7 8">
    <name type="scientific">Rhizoctonia solani</name>
    <dbReference type="NCBI Taxonomy" id="456999"/>
    <lineage>
        <taxon>Eukaryota</taxon>
        <taxon>Fungi</taxon>
        <taxon>Dikarya</taxon>
        <taxon>Basidiomycota</taxon>
        <taxon>Agaricomycotina</taxon>
        <taxon>Agaricomycetes</taxon>
        <taxon>Cantharellales</taxon>
        <taxon>Ceratobasidiaceae</taxon>
        <taxon>Rhizoctonia</taxon>
    </lineage>
</organism>
<feature type="region of interest" description="Disordered" evidence="4">
    <location>
        <begin position="735"/>
        <end position="810"/>
    </location>
</feature>
<dbReference type="InterPro" id="IPR008936">
    <property type="entry name" value="Rho_GTPase_activation_prot"/>
</dbReference>
<keyword evidence="1" id="KW-0343">GTPase activation</keyword>